<protein>
    <submittedName>
        <fullName evidence="9">Mtk-1</fullName>
    </submittedName>
</protein>
<evidence type="ECO:0000256" key="1">
    <source>
        <dbReference type="ARBA" id="ARBA00006529"/>
    </source>
</evidence>
<feature type="coiled-coil region" evidence="7">
    <location>
        <begin position="51"/>
        <end position="115"/>
    </location>
</feature>
<dbReference type="PROSITE" id="PS00108">
    <property type="entry name" value="PROTEIN_KINASE_ST"/>
    <property type="match status" value="1"/>
</dbReference>
<dbReference type="PROSITE" id="PS50011">
    <property type="entry name" value="PROTEIN_KINASE_DOM"/>
    <property type="match status" value="1"/>
</dbReference>
<proteinExistence type="inferred from homology"/>
<dbReference type="InterPro" id="IPR017441">
    <property type="entry name" value="Protein_kinase_ATP_BS"/>
</dbReference>
<accession>A0A2A6BI96</accession>
<dbReference type="InterPro" id="IPR000719">
    <property type="entry name" value="Prot_kinase_dom"/>
</dbReference>
<comment type="similarity">
    <text evidence="1">Belongs to the protein kinase superfamily. STE Ser/Thr protein kinase family. MAP kinase kinase kinase subfamily.</text>
</comment>
<dbReference type="InterPro" id="IPR011009">
    <property type="entry name" value="Kinase-like_dom_sf"/>
</dbReference>
<evidence type="ECO:0000256" key="6">
    <source>
        <dbReference type="ARBA" id="ARBA00022840"/>
    </source>
</evidence>
<name>A0A2A6BI96_PRIPA</name>
<evidence type="ECO:0000256" key="3">
    <source>
        <dbReference type="ARBA" id="ARBA00022679"/>
    </source>
</evidence>
<dbReference type="PANTHER" id="PTHR48016">
    <property type="entry name" value="MAP KINASE KINASE KINASE SSK2-RELATED-RELATED"/>
    <property type="match status" value="1"/>
</dbReference>
<evidence type="ECO:0000313" key="10">
    <source>
        <dbReference type="Proteomes" id="UP000005239"/>
    </source>
</evidence>
<dbReference type="SMART" id="SM00220">
    <property type="entry name" value="S_TKc"/>
    <property type="match status" value="1"/>
</dbReference>
<organism evidence="9 10">
    <name type="scientific">Pristionchus pacificus</name>
    <name type="common">Parasitic nematode worm</name>
    <dbReference type="NCBI Taxonomy" id="54126"/>
    <lineage>
        <taxon>Eukaryota</taxon>
        <taxon>Metazoa</taxon>
        <taxon>Ecdysozoa</taxon>
        <taxon>Nematoda</taxon>
        <taxon>Chromadorea</taxon>
        <taxon>Rhabditida</taxon>
        <taxon>Rhabditina</taxon>
        <taxon>Diplogasteromorpha</taxon>
        <taxon>Diplogasteroidea</taxon>
        <taxon>Neodiplogasteridae</taxon>
        <taxon>Pristionchus</taxon>
    </lineage>
</organism>
<keyword evidence="7" id="KW-0175">Coiled coil</keyword>
<dbReference type="GO" id="GO:0004674">
    <property type="term" value="F:protein serine/threonine kinase activity"/>
    <property type="evidence" value="ECO:0007669"/>
    <property type="project" value="UniProtKB-KW"/>
</dbReference>
<keyword evidence="6" id="KW-0067">ATP-binding</keyword>
<accession>A0A8R1V0E0</accession>
<feature type="compositionally biased region" description="Basic and acidic residues" evidence="8">
    <location>
        <begin position="18"/>
        <end position="33"/>
    </location>
</feature>
<dbReference type="InterPro" id="IPR050538">
    <property type="entry name" value="MAP_kinase_kinase_kinase"/>
</dbReference>
<evidence type="ECO:0000256" key="5">
    <source>
        <dbReference type="ARBA" id="ARBA00022777"/>
    </source>
</evidence>
<dbReference type="EnsemblMetazoa" id="PPA43289.1">
    <property type="protein sequence ID" value="PPA43289.1"/>
    <property type="gene ID" value="WBGene00281658"/>
</dbReference>
<keyword evidence="5" id="KW-0418">Kinase</keyword>
<sequence length="1305" mass="150053">GMKRSNSLPKLRTVSTLSEDKEKIQSRKEESKKVLSYVRPKYRGRFSLNKYDQSKDTRRNLRQLARDLREEERDEKDVPSSSFRLYDCLPLTCENNELNEENLEIEEERKSSEMSDDRENLHRYLKTIMHERGKRTHNVVVMKEHKLTLKARNEDYAFGDVLWLILRAKFHGSTEGNDDGAIQENLIVNNVRQSKKGIVDAIRCLTFDTPPSMDPFNPSPEYMEYLKNSKDKMDSVLEEWYSFENLFPHCKGLREAFPSVIPLIPRISLIIAVSNIIMDLNEKLTSLATLIGLDQGSSPINASFQFDPLKKAISIFVGNSLTLKGMSKILSRVSHICDSSIAKAIDVLRLPPKSYAHAVMKSSRSDISPVSIYSSEGESMNIPNPLPLVVLIERIRLALLEEWLVTRADSSDAHDDSLTMETLIEDSRDSLQQAISLRRVVMEELNSICPSPPSSYTCIFDRLESKVFEKYVWYIRMWVEAYSSEGRDSLRLFLFIETEMKRAMDIARTIPEATTTLFKTMIMVCTDLVRRCIVDEWQSEIARVNEEAATYDLMGEDYEDEEREEEDDEDVYLDDPSVLFTCRMYNTLLRSAQDRTTRILAIIRRVVEECKNGVIMEIQFDSQPISNDLSNYCMVEWSEETRRNLSLFVDSNSVDNGRVDELIVSMGEGRKIVEGQIIMCSESGRWNGRIVKCKGDLNRILRFTIPFLRMFSHGYLIWFAVVDVQIDSSKVIVCGKVSDTFTSQMQMKNREEICSHDVLNQELIHFSKEMLDMFTRVHGFVIQLSGTYSFCDLSPNHIPPFRFTMMRAFDLCMHVYRELSRILAHSQLEPYMVASSNLISDWRKFLEESKPHPSKGIPLWAMAALTFIQTVSHPSFTLLLPPNTFNSTTNIWLTEITMWDALRSIEYITCSENAITTRIVRLNIESAFYLQRMNTDIIATMRMIQRNGEKKEMKGDVVSPRMKKESREEGLKREERMAIVAKNMDQYMDNRIRKIFVLGCEVVKSREEYTINNYIDPYRRAVPFKWRMIEQIGKGSYGVVFKAVREDGNGLLAVKIIKVERELISVLESEVAVMRDLKHMNLVSYYGAEVRGDEVLILMEYCSEGTLEDICVEGMDTALVRKCTHSLLEAVSFIHAHHIVHRDIKPANIFLSRLSIVKLGDFGCARRLRGTDTAVGELKHTAGTLNYMAPEVLNYGGDSGEKGSYRGYGRAVDIWSVGCVIIHMLTGHIPWEGYQWYHIVIKVGKGERPSYGKAGETKIVSEFLDDCFHHNPDERLTGEMLLKRPFANVQGLSYEEEEHSPISTL</sequence>
<dbReference type="OrthoDB" id="1043025at2759"/>
<reference evidence="9" key="2">
    <citation type="submission" date="2022-06" db="UniProtKB">
        <authorList>
            <consortium name="EnsemblMetazoa"/>
        </authorList>
    </citation>
    <scope>IDENTIFICATION</scope>
    <source>
        <strain evidence="9">PS312</strain>
    </source>
</reference>
<keyword evidence="3" id="KW-0808">Transferase</keyword>
<feature type="compositionally biased region" description="Polar residues" evidence="8">
    <location>
        <begin position="1"/>
        <end position="17"/>
    </location>
</feature>
<evidence type="ECO:0000313" key="9">
    <source>
        <dbReference type="EnsemblMetazoa" id="PPA43289.1"/>
    </source>
</evidence>
<dbReference type="GO" id="GO:0005524">
    <property type="term" value="F:ATP binding"/>
    <property type="evidence" value="ECO:0007669"/>
    <property type="project" value="UniProtKB-UniRule"/>
</dbReference>
<dbReference type="Proteomes" id="UP000005239">
    <property type="component" value="Unassembled WGS sequence"/>
</dbReference>
<gene>
    <name evidence="9" type="primary">WBGene00281658</name>
</gene>
<evidence type="ECO:0000256" key="4">
    <source>
        <dbReference type="ARBA" id="ARBA00022741"/>
    </source>
</evidence>
<keyword evidence="4" id="KW-0547">Nucleotide-binding</keyword>
<evidence type="ECO:0000256" key="2">
    <source>
        <dbReference type="ARBA" id="ARBA00022527"/>
    </source>
</evidence>
<dbReference type="PANTHER" id="PTHR48016:SF32">
    <property type="entry name" value="MITOGEN-ACTIVATED PROTEIN KINASE KINASE KINASE 4"/>
    <property type="match status" value="1"/>
</dbReference>
<keyword evidence="10" id="KW-1185">Reference proteome</keyword>
<dbReference type="InterPro" id="IPR008271">
    <property type="entry name" value="Ser/Thr_kinase_AS"/>
</dbReference>
<dbReference type="SUPFAM" id="SSF56112">
    <property type="entry name" value="Protein kinase-like (PK-like)"/>
    <property type="match status" value="1"/>
</dbReference>
<dbReference type="Pfam" id="PF00069">
    <property type="entry name" value="Pkinase"/>
    <property type="match status" value="1"/>
</dbReference>
<dbReference type="GO" id="GO:0038066">
    <property type="term" value="P:p38MAPK cascade"/>
    <property type="evidence" value="ECO:0000318"/>
    <property type="project" value="GO_Central"/>
</dbReference>
<evidence type="ECO:0000256" key="7">
    <source>
        <dbReference type="SAM" id="Coils"/>
    </source>
</evidence>
<evidence type="ECO:0000256" key="8">
    <source>
        <dbReference type="SAM" id="MobiDB-lite"/>
    </source>
</evidence>
<dbReference type="PROSITE" id="PS00107">
    <property type="entry name" value="PROTEIN_KINASE_ATP"/>
    <property type="match status" value="1"/>
</dbReference>
<reference evidence="10" key="1">
    <citation type="journal article" date="2008" name="Nat. Genet.">
        <title>The Pristionchus pacificus genome provides a unique perspective on nematode lifestyle and parasitism.</title>
        <authorList>
            <person name="Dieterich C."/>
            <person name="Clifton S.W."/>
            <person name="Schuster L.N."/>
            <person name="Chinwalla A."/>
            <person name="Delehaunty K."/>
            <person name="Dinkelacker I."/>
            <person name="Fulton L."/>
            <person name="Fulton R."/>
            <person name="Godfrey J."/>
            <person name="Minx P."/>
            <person name="Mitreva M."/>
            <person name="Roeseler W."/>
            <person name="Tian H."/>
            <person name="Witte H."/>
            <person name="Yang S.P."/>
            <person name="Wilson R.K."/>
            <person name="Sommer R.J."/>
        </authorList>
    </citation>
    <scope>NUCLEOTIDE SEQUENCE [LARGE SCALE GENOMIC DNA]</scope>
    <source>
        <strain evidence="10">PS312</strain>
    </source>
</reference>
<keyword evidence="2" id="KW-0723">Serine/threonine-protein kinase</keyword>
<feature type="region of interest" description="Disordered" evidence="8">
    <location>
        <begin position="1"/>
        <end position="33"/>
    </location>
</feature>
<dbReference type="Gene3D" id="1.10.510.10">
    <property type="entry name" value="Transferase(Phosphotransferase) domain 1"/>
    <property type="match status" value="1"/>
</dbReference>